<feature type="domain" description="Farnesoic acid O-methyl transferase" evidence="2">
    <location>
        <begin position="188"/>
        <end position="315"/>
    </location>
</feature>
<accession>A0A182MLX6</accession>
<keyword evidence="1" id="KW-0732">Signal</keyword>
<dbReference type="InterPro" id="IPR022041">
    <property type="entry name" value="Methyltransf_FA"/>
</dbReference>
<dbReference type="Pfam" id="PF12248">
    <property type="entry name" value="Methyltransf_FA"/>
    <property type="match status" value="3"/>
</dbReference>
<dbReference type="AlphaFoldDB" id="A0A182MLX6"/>
<dbReference type="EnsemblMetazoa" id="ACUA021423-RA">
    <property type="protein sequence ID" value="ACUA021423-PA"/>
    <property type="gene ID" value="ACUA021423"/>
</dbReference>
<evidence type="ECO:0000313" key="4">
    <source>
        <dbReference type="Proteomes" id="UP000075883"/>
    </source>
</evidence>
<reference evidence="3" key="2">
    <citation type="submission" date="2020-05" db="UniProtKB">
        <authorList>
            <consortium name="EnsemblMetazoa"/>
        </authorList>
    </citation>
    <scope>IDENTIFICATION</scope>
    <source>
        <strain evidence="3">A-37</strain>
    </source>
</reference>
<feature type="domain" description="Farnesoic acid O-methyl transferase" evidence="2">
    <location>
        <begin position="331"/>
        <end position="480"/>
    </location>
</feature>
<keyword evidence="4" id="KW-1185">Reference proteome</keyword>
<dbReference type="EMBL" id="AXCM01004275">
    <property type="status" value="NOT_ANNOTATED_CDS"/>
    <property type="molecule type" value="Genomic_DNA"/>
</dbReference>
<dbReference type="VEuPathDB" id="VectorBase:ACUA021423"/>
<evidence type="ECO:0000313" key="3">
    <source>
        <dbReference type="EnsemblMetazoa" id="ACUA021423-PA"/>
    </source>
</evidence>
<feature type="domain" description="Farnesoic acid O-methyl transferase" evidence="2">
    <location>
        <begin position="41"/>
        <end position="177"/>
    </location>
</feature>
<feature type="signal peptide" evidence="1">
    <location>
        <begin position="1"/>
        <end position="20"/>
    </location>
</feature>
<dbReference type="Proteomes" id="UP000075883">
    <property type="component" value="Unassembled WGS sequence"/>
</dbReference>
<protein>
    <recommendedName>
        <fullName evidence="2">Farnesoic acid O-methyl transferase domain-containing protein</fullName>
    </recommendedName>
</protein>
<feature type="chain" id="PRO_5008128606" description="Farnesoic acid O-methyl transferase domain-containing protein" evidence="1">
    <location>
        <begin position="21"/>
        <end position="501"/>
    </location>
</feature>
<dbReference type="PANTHER" id="PTHR36695:SF12">
    <property type="entry name" value="AGAP008648-PA"/>
    <property type="match status" value="1"/>
</dbReference>
<evidence type="ECO:0000259" key="2">
    <source>
        <dbReference type="Pfam" id="PF12248"/>
    </source>
</evidence>
<dbReference type="STRING" id="139723.A0A182MLX6"/>
<name>A0A182MLX6_9DIPT</name>
<dbReference type="PANTHER" id="PTHR36695">
    <property type="entry name" value="AGAP008648-PA"/>
    <property type="match status" value="1"/>
</dbReference>
<organism evidence="3 4">
    <name type="scientific">Anopheles culicifacies</name>
    <dbReference type="NCBI Taxonomy" id="139723"/>
    <lineage>
        <taxon>Eukaryota</taxon>
        <taxon>Metazoa</taxon>
        <taxon>Ecdysozoa</taxon>
        <taxon>Arthropoda</taxon>
        <taxon>Hexapoda</taxon>
        <taxon>Insecta</taxon>
        <taxon>Pterygota</taxon>
        <taxon>Neoptera</taxon>
        <taxon>Endopterygota</taxon>
        <taxon>Diptera</taxon>
        <taxon>Nematocera</taxon>
        <taxon>Culicoidea</taxon>
        <taxon>Culicidae</taxon>
        <taxon>Anophelinae</taxon>
        <taxon>Anopheles</taxon>
        <taxon>culicifacies species complex</taxon>
    </lineage>
</organism>
<evidence type="ECO:0000256" key="1">
    <source>
        <dbReference type="SAM" id="SignalP"/>
    </source>
</evidence>
<reference evidence="4" key="1">
    <citation type="submission" date="2013-09" db="EMBL/GenBank/DDBJ databases">
        <title>The Genome Sequence of Anopheles culicifacies species A.</title>
        <authorList>
            <consortium name="The Broad Institute Genomics Platform"/>
            <person name="Neafsey D.E."/>
            <person name="Besansky N."/>
            <person name="Howell P."/>
            <person name="Walton C."/>
            <person name="Young S.K."/>
            <person name="Zeng Q."/>
            <person name="Gargeya S."/>
            <person name="Fitzgerald M."/>
            <person name="Haas B."/>
            <person name="Abouelleil A."/>
            <person name="Allen A.W."/>
            <person name="Alvarado L."/>
            <person name="Arachchi H.M."/>
            <person name="Berlin A.M."/>
            <person name="Chapman S.B."/>
            <person name="Gainer-Dewar J."/>
            <person name="Goldberg J."/>
            <person name="Griggs A."/>
            <person name="Gujja S."/>
            <person name="Hansen M."/>
            <person name="Howarth C."/>
            <person name="Imamovic A."/>
            <person name="Ireland A."/>
            <person name="Larimer J."/>
            <person name="McCowan C."/>
            <person name="Murphy C."/>
            <person name="Pearson M."/>
            <person name="Poon T.W."/>
            <person name="Priest M."/>
            <person name="Roberts A."/>
            <person name="Saif S."/>
            <person name="Shea T."/>
            <person name="Sisk P."/>
            <person name="Sykes S."/>
            <person name="Wortman J."/>
            <person name="Nusbaum C."/>
            <person name="Birren B."/>
        </authorList>
    </citation>
    <scope>NUCLEOTIDE SEQUENCE [LARGE SCALE GENOMIC DNA]</scope>
    <source>
        <strain evidence="4">A-37</strain>
    </source>
</reference>
<sequence>MKELAVVVIVLAVQVLHVAAMHTNPFDVVRGCKQHHNVGSYDDALTYFPTASLQNVGRTVNSTYFKIAILGEKDGVIRLSRSLFPYDKDVIEILLGGWGNTKSTAKRQHRSASNRFTDTQLVEIQTPNLLSPFWPTMFVLQVFNNGTVLVGIDGQEHPFLSFNDSERIPPDYMAFTKCLLHAGSTAYSKYFKIAILGPNDGIIRYGESLFPYDKDVIEIVLGGTANTKSEGRVQHRTSMNNATNTLLEIIHTPKLLSAFRPTMFVLEVFNNGTVQVSHDGHGHPFLSFYDSKLIPANYMAFTIWNKDVIFFYDCPLETIKGCRQFDDVPGYNDTPVYFSTNTFRNVGRTSNSRYFRIGIVGANDGHIRFGRSAFPFDEDVVELVISGWSNTQSVARRQLRRRNQSFNNVLLKEASTPKLLHRSRPLVFRLEVFDNGRVQLTKDGERKPFFEYSDSQNAIPPDYMAFFKWDVDLIYFYDCPLNETGAGTAGEESVLLRCSLA</sequence>
<proteinExistence type="predicted"/>